<evidence type="ECO:0000256" key="7">
    <source>
        <dbReference type="ARBA" id="ARBA00022801"/>
    </source>
</evidence>
<dbReference type="CDD" id="cd03425">
    <property type="entry name" value="NUDIX_MutT_NudA_like"/>
    <property type="match status" value="1"/>
</dbReference>
<accession>A0A0W0TN17</accession>
<dbReference type="EC" id="3.6.1.55" evidence="12"/>
<evidence type="ECO:0000256" key="3">
    <source>
        <dbReference type="ARBA" id="ARBA00022457"/>
    </source>
</evidence>
<feature type="binding site" evidence="17">
    <location>
        <begin position="31"/>
        <end position="34"/>
    </location>
    <ligand>
        <name>8-oxo-dGTP</name>
        <dbReference type="ChEBI" id="CHEBI:77896"/>
    </ligand>
</feature>
<dbReference type="PANTHER" id="PTHR47707:SF1">
    <property type="entry name" value="NUDIX HYDROLASE FAMILY PROTEIN"/>
    <property type="match status" value="1"/>
</dbReference>
<keyword evidence="4" id="KW-0235">DNA replication</keyword>
<keyword evidence="7 20" id="KW-0378">Hydrolase</keyword>
<keyword evidence="6" id="KW-0227">DNA damage</keyword>
<feature type="binding site" evidence="18">
    <location>
        <position position="34"/>
    </location>
    <ligand>
        <name>Mg(2+)</name>
        <dbReference type="ChEBI" id="CHEBI:18420"/>
    </ligand>
</feature>
<feature type="binding site" evidence="18">
    <location>
        <position position="54"/>
    </location>
    <ligand>
        <name>Mg(2+)</name>
        <dbReference type="ChEBI" id="CHEBI:18420"/>
    </ligand>
</feature>
<evidence type="ECO:0000256" key="14">
    <source>
        <dbReference type="ARBA" id="ARBA00041592"/>
    </source>
</evidence>
<evidence type="ECO:0000256" key="9">
    <source>
        <dbReference type="ARBA" id="ARBA00023204"/>
    </source>
</evidence>
<evidence type="ECO:0000256" key="16">
    <source>
        <dbReference type="ARBA" id="ARBA00042798"/>
    </source>
</evidence>
<dbReference type="SUPFAM" id="SSF55811">
    <property type="entry name" value="Nudix"/>
    <property type="match status" value="1"/>
</dbReference>
<evidence type="ECO:0000256" key="1">
    <source>
        <dbReference type="ARBA" id="ARBA00001946"/>
    </source>
</evidence>
<sequence length="135" mass="15693">MKVAVAVIVDNDQRILITRRPSHASHGGLWEFPGGKCEEGEAAEHALYREIDEEVGLKIHQCEFLGEIYHRYPHKEVTLVVFLVNQFMGLATRRENQMDLCWVTFDQLSHYSFPEANYKIMQLLKMHFSTPVNVF</sequence>
<dbReference type="NCBIfam" id="TIGR00586">
    <property type="entry name" value="mutt"/>
    <property type="match status" value="1"/>
</dbReference>
<dbReference type="Gene3D" id="3.90.79.10">
    <property type="entry name" value="Nucleoside Triphosphate Pyrophosphohydrolase"/>
    <property type="match status" value="1"/>
</dbReference>
<dbReference type="Pfam" id="PF14815">
    <property type="entry name" value="NUDIX_4"/>
    <property type="match status" value="1"/>
</dbReference>
<evidence type="ECO:0000313" key="21">
    <source>
        <dbReference type="Proteomes" id="UP000054773"/>
    </source>
</evidence>
<keyword evidence="3" id="KW-0515">Mutator protein</keyword>
<feature type="domain" description="Nudix hydrolase" evidence="19">
    <location>
        <begin position="1"/>
        <end position="128"/>
    </location>
</feature>
<dbReference type="PANTHER" id="PTHR47707">
    <property type="entry name" value="8-OXO-DGTP DIPHOSPHATASE"/>
    <property type="match status" value="1"/>
</dbReference>
<comment type="catalytic activity">
    <reaction evidence="10">
        <text>8-oxo-dGTP + H2O = 8-oxo-dGMP + diphosphate + H(+)</text>
        <dbReference type="Rhea" id="RHEA:31575"/>
        <dbReference type="ChEBI" id="CHEBI:15377"/>
        <dbReference type="ChEBI" id="CHEBI:15378"/>
        <dbReference type="ChEBI" id="CHEBI:33019"/>
        <dbReference type="ChEBI" id="CHEBI:63224"/>
        <dbReference type="ChEBI" id="CHEBI:77896"/>
        <dbReference type="EC" id="3.6.1.55"/>
    </reaction>
</comment>
<dbReference type="PROSITE" id="PS00893">
    <property type="entry name" value="NUDIX_BOX"/>
    <property type="match status" value="1"/>
</dbReference>
<dbReference type="OrthoDB" id="9810648at2"/>
<keyword evidence="21" id="KW-1185">Reference proteome</keyword>
<comment type="similarity">
    <text evidence="2">Belongs to the Nudix hydrolase family.</text>
</comment>
<evidence type="ECO:0000256" key="17">
    <source>
        <dbReference type="PIRSR" id="PIRSR603561-1"/>
    </source>
</evidence>
<evidence type="ECO:0000256" key="12">
    <source>
        <dbReference type="ARBA" id="ARBA00038905"/>
    </source>
</evidence>
<dbReference type="PATRIC" id="fig|448.7.peg.1919"/>
<feature type="binding site" evidence="17">
    <location>
        <position position="117"/>
    </location>
    <ligand>
        <name>8-oxo-dGTP</name>
        <dbReference type="ChEBI" id="CHEBI:77896"/>
    </ligand>
</feature>
<keyword evidence="8 18" id="KW-0460">Magnesium</keyword>
<dbReference type="RefSeq" id="WP_058526973.1">
    <property type="nucleotide sequence ID" value="NZ_CAAAHY010000037.1"/>
</dbReference>
<dbReference type="Proteomes" id="UP000054773">
    <property type="component" value="Unassembled WGS sequence"/>
</dbReference>
<gene>
    <name evidence="20" type="primary">mutT_3</name>
    <name evidence="20" type="ORF">Lery_1835</name>
</gene>
<evidence type="ECO:0000313" key="20">
    <source>
        <dbReference type="EMBL" id="KTC96629.1"/>
    </source>
</evidence>
<keyword evidence="9" id="KW-0234">DNA repair</keyword>
<dbReference type="GO" id="GO:0006260">
    <property type="term" value="P:DNA replication"/>
    <property type="evidence" value="ECO:0007669"/>
    <property type="project" value="UniProtKB-KW"/>
</dbReference>
<name>A0A0W0TN17_LEGER</name>
<dbReference type="PRINTS" id="PR00502">
    <property type="entry name" value="NUDIXFAMILY"/>
</dbReference>
<comment type="catalytic activity">
    <reaction evidence="11">
        <text>8-oxo-GTP + H2O = 8-oxo-GMP + diphosphate + H(+)</text>
        <dbReference type="Rhea" id="RHEA:67616"/>
        <dbReference type="ChEBI" id="CHEBI:15377"/>
        <dbReference type="ChEBI" id="CHEBI:15378"/>
        <dbReference type="ChEBI" id="CHEBI:33019"/>
        <dbReference type="ChEBI" id="CHEBI:143553"/>
        <dbReference type="ChEBI" id="CHEBI:145694"/>
    </reaction>
</comment>
<evidence type="ECO:0000259" key="19">
    <source>
        <dbReference type="PROSITE" id="PS51462"/>
    </source>
</evidence>
<proteinExistence type="inferred from homology"/>
<organism evidence="20 21">
    <name type="scientific">Legionella erythra</name>
    <dbReference type="NCBI Taxonomy" id="448"/>
    <lineage>
        <taxon>Bacteria</taxon>
        <taxon>Pseudomonadati</taxon>
        <taxon>Pseudomonadota</taxon>
        <taxon>Gammaproteobacteria</taxon>
        <taxon>Legionellales</taxon>
        <taxon>Legionellaceae</taxon>
        <taxon>Legionella</taxon>
    </lineage>
</organism>
<dbReference type="InterPro" id="IPR047127">
    <property type="entry name" value="MutT-like"/>
</dbReference>
<dbReference type="GO" id="GO:0044716">
    <property type="term" value="F:8-oxo-GDP phosphatase activity"/>
    <property type="evidence" value="ECO:0007669"/>
    <property type="project" value="TreeGrafter"/>
</dbReference>
<dbReference type="GO" id="GO:0035539">
    <property type="term" value="F:8-oxo-7,8-dihydrodeoxyguanosine triphosphate pyrophosphatase activity"/>
    <property type="evidence" value="ECO:0007669"/>
    <property type="project" value="UniProtKB-EC"/>
</dbReference>
<dbReference type="GO" id="GO:0008413">
    <property type="term" value="F:8-oxo-7,8-dihydroguanosine triphosphate pyrophosphatase activity"/>
    <property type="evidence" value="ECO:0007669"/>
    <property type="project" value="InterPro"/>
</dbReference>
<keyword evidence="5 18" id="KW-0479">Metal-binding</keyword>
<dbReference type="EMBL" id="LNYA01000028">
    <property type="protein sequence ID" value="KTC96629.1"/>
    <property type="molecule type" value="Genomic_DNA"/>
</dbReference>
<comment type="caution">
    <text evidence="20">The sequence shown here is derived from an EMBL/GenBank/DDBJ whole genome shotgun (WGS) entry which is preliminary data.</text>
</comment>
<dbReference type="InterPro" id="IPR000086">
    <property type="entry name" value="NUDIX_hydrolase_dom"/>
</dbReference>
<dbReference type="AlphaFoldDB" id="A0A0W0TN17"/>
<dbReference type="InterPro" id="IPR020084">
    <property type="entry name" value="NUDIX_hydrolase_CS"/>
</dbReference>
<dbReference type="PROSITE" id="PS51462">
    <property type="entry name" value="NUDIX"/>
    <property type="match status" value="1"/>
</dbReference>
<feature type="binding site" evidence="17">
    <location>
        <position position="20"/>
    </location>
    <ligand>
        <name>8-oxo-dGTP</name>
        <dbReference type="ChEBI" id="CHEBI:77896"/>
    </ligand>
</feature>
<evidence type="ECO:0000256" key="2">
    <source>
        <dbReference type="ARBA" id="ARBA00005582"/>
    </source>
</evidence>
<dbReference type="GO" id="GO:0046872">
    <property type="term" value="F:metal ion binding"/>
    <property type="evidence" value="ECO:0007669"/>
    <property type="project" value="UniProtKB-KW"/>
</dbReference>
<evidence type="ECO:0000256" key="11">
    <source>
        <dbReference type="ARBA" id="ARBA00036904"/>
    </source>
</evidence>
<reference evidence="20 21" key="1">
    <citation type="submission" date="2015-11" db="EMBL/GenBank/DDBJ databases">
        <title>Genomic analysis of 38 Legionella species identifies large and diverse effector repertoires.</title>
        <authorList>
            <person name="Burstein D."/>
            <person name="Amaro F."/>
            <person name="Zusman T."/>
            <person name="Lifshitz Z."/>
            <person name="Cohen O."/>
            <person name="Gilbert J.A."/>
            <person name="Pupko T."/>
            <person name="Shuman H.A."/>
            <person name="Segal G."/>
        </authorList>
    </citation>
    <scope>NUCLEOTIDE SEQUENCE [LARGE SCALE GENOMIC DNA]</scope>
    <source>
        <strain evidence="20 21">SE-32A-C8</strain>
    </source>
</reference>
<dbReference type="InterPro" id="IPR015797">
    <property type="entry name" value="NUDIX_hydrolase-like_dom_sf"/>
</dbReference>
<dbReference type="InterPro" id="IPR003561">
    <property type="entry name" value="Mutator_MutT"/>
</dbReference>
<dbReference type="GO" id="GO:0044715">
    <property type="term" value="F:8-oxo-dGDP phosphatase activity"/>
    <property type="evidence" value="ECO:0007669"/>
    <property type="project" value="TreeGrafter"/>
</dbReference>
<dbReference type="STRING" id="448.Lery_1835"/>
<evidence type="ECO:0000256" key="8">
    <source>
        <dbReference type="ARBA" id="ARBA00022842"/>
    </source>
</evidence>
<evidence type="ECO:0000256" key="6">
    <source>
        <dbReference type="ARBA" id="ARBA00022763"/>
    </source>
</evidence>
<evidence type="ECO:0000256" key="4">
    <source>
        <dbReference type="ARBA" id="ARBA00022705"/>
    </source>
</evidence>
<comment type="cofactor">
    <cofactor evidence="1 18">
        <name>Mg(2+)</name>
        <dbReference type="ChEBI" id="CHEBI:18420"/>
    </cofactor>
</comment>
<protein>
    <recommendedName>
        <fullName evidence="13">8-oxo-dGTP diphosphatase</fullName>
        <ecNumber evidence="12">3.6.1.55</ecNumber>
    </recommendedName>
    <alternativeName>
        <fullName evidence="16">7,8-dihydro-8-oxoguanine-triphosphatase</fullName>
    </alternativeName>
    <alternativeName>
        <fullName evidence="15">Mutator protein MutT</fullName>
    </alternativeName>
    <alternativeName>
        <fullName evidence="14">dGTP pyrophosphohydrolase</fullName>
    </alternativeName>
</protein>
<evidence type="ECO:0000256" key="5">
    <source>
        <dbReference type="ARBA" id="ARBA00022723"/>
    </source>
</evidence>
<evidence type="ECO:0000256" key="18">
    <source>
        <dbReference type="PIRSR" id="PIRSR603561-2"/>
    </source>
</evidence>
<dbReference type="InterPro" id="IPR029119">
    <property type="entry name" value="MutY_C"/>
</dbReference>
<evidence type="ECO:0000256" key="10">
    <source>
        <dbReference type="ARBA" id="ARBA00035861"/>
    </source>
</evidence>
<evidence type="ECO:0000256" key="13">
    <source>
        <dbReference type="ARBA" id="ARBA00040794"/>
    </source>
</evidence>
<dbReference type="GO" id="GO:0006281">
    <property type="term" value="P:DNA repair"/>
    <property type="evidence" value="ECO:0007669"/>
    <property type="project" value="UniProtKB-KW"/>
</dbReference>
<dbReference type="InterPro" id="IPR020476">
    <property type="entry name" value="Nudix_hydrolase"/>
</dbReference>
<evidence type="ECO:0000256" key="15">
    <source>
        <dbReference type="ARBA" id="ARBA00041979"/>
    </source>
</evidence>